<dbReference type="Pfam" id="PF13276">
    <property type="entry name" value="HTH_21"/>
    <property type="match status" value="1"/>
</dbReference>
<dbReference type="Proteomes" id="UP000320722">
    <property type="component" value="Chromosome"/>
</dbReference>
<dbReference type="AlphaFoldDB" id="A0A517WJI9"/>
<gene>
    <name evidence="2" type="ORF">V6x_51640</name>
</gene>
<evidence type="ECO:0000313" key="3">
    <source>
        <dbReference type="Proteomes" id="UP000320722"/>
    </source>
</evidence>
<proteinExistence type="predicted"/>
<name>A0A517WJI9_9PLAN</name>
<feature type="domain" description="HTH-like" evidence="1">
    <location>
        <begin position="23"/>
        <end position="75"/>
    </location>
</feature>
<evidence type="ECO:0000313" key="2">
    <source>
        <dbReference type="EMBL" id="QDU05427.1"/>
    </source>
</evidence>
<dbReference type="PANTHER" id="PTHR47515:SF1">
    <property type="entry name" value="BLR2054 PROTEIN"/>
    <property type="match status" value="1"/>
</dbReference>
<sequence length="85" mass="10452">MVLDQPCSTQRYQLSPRSDEPSLVKRMFELVRSRPRFGYRRIARLLQREGWQASFTRVYRLWRREGWKVPQKKRKRRTLGDSRNV</sequence>
<organism evidence="2 3">
    <name type="scientific">Gimesia chilikensis</name>
    <dbReference type="NCBI Taxonomy" id="2605989"/>
    <lineage>
        <taxon>Bacteria</taxon>
        <taxon>Pseudomonadati</taxon>
        <taxon>Planctomycetota</taxon>
        <taxon>Planctomycetia</taxon>
        <taxon>Planctomycetales</taxon>
        <taxon>Planctomycetaceae</taxon>
        <taxon>Gimesia</taxon>
    </lineage>
</organism>
<reference evidence="2 3" key="1">
    <citation type="submission" date="2019-02" db="EMBL/GenBank/DDBJ databases">
        <title>Deep-cultivation of Planctomycetes and their phenomic and genomic characterization uncovers novel biology.</title>
        <authorList>
            <person name="Wiegand S."/>
            <person name="Jogler M."/>
            <person name="Boedeker C."/>
            <person name="Pinto D."/>
            <person name="Vollmers J."/>
            <person name="Rivas-Marin E."/>
            <person name="Kohn T."/>
            <person name="Peeters S.H."/>
            <person name="Heuer A."/>
            <person name="Rast P."/>
            <person name="Oberbeckmann S."/>
            <person name="Bunk B."/>
            <person name="Jeske O."/>
            <person name="Meyerdierks A."/>
            <person name="Storesund J.E."/>
            <person name="Kallscheuer N."/>
            <person name="Luecker S."/>
            <person name="Lage O.M."/>
            <person name="Pohl T."/>
            <person name="Merkel B.J."/>
            <person name="Hornburger P."/>
            <person name="Mueller R.-W."/>
            <person name="Bruemmer F."/>
            <person name="Labrenz M."/>
            <person name="Spormann A.M."/>
            <person name="Op den Camp H."/>
            <person name="Overmann J."/>
            <person name="Amann R."/>
            <person name="Jetten M.S.M."/>
            <person name="Mascher T."/>
            <person name="Medema M.H."/>
            <person name="Devos D.P."/>
            <person name="Kaster A.-K."/>
            <person name="Ovreas L."/>
            <person name="Rohde M."/>
            <person name="Galperin M.Y."/>
            <person name="Jogler C."/>
        </authorList>
    </citation>
    <scope>NUCLEOTIDE SEQUENCE [LARGE SCALE GENOMIC DNA]</scope>
    <source>
        <strain evidence="2 3">V6</strain>
    </source>
</reference>
<evidence type="ECO:0000259" key="1">
    <source>
        <dbReference type="Pfam" id="PF13276"/>
    </source>
</evidence>
<dbReference type="PANTHER" id="PTHR47515">
    <property type="entry name" value="LOW CALCIUM RESPONSE LOCUS PROTEIN T"/>
    <property type="match status" value="1"/>
</dbReference>
<dbReference type="EMBL" id="CP036347">
    <property type="protein sequence ID" value="QDU05427.1"/>
    <property type="molecule type" value="Genomic_DNA"/>
</dbReference>
<dbReference type="RefSeq" id="WP_145043728.1">
    <property type="nucleotide sequence ID" value="NZ_CP036347.1"/>
</dbReference>
<dbReference type="InterPro" id="IPR025948">
    <property type="entry name" value="HTH-like_dom"/>
</dbReference>
<accession>A0A517WJI9</accession>
<protein>
    <recommendedName>
        <fullName evidence="1">HTH-like domain-containing protein</fullName>
    </recommendedName>
</protein>